<gene>
    <name evidence="15" type="ORF">ACFSKV_13450</name>
</gene>
<evidence type="ECO:0000256" key="3">
    <source>
        <dbReference type="ARBA" id="ARBA00022448"/>
    </source>
</evidence>
<evidence type="ECO:0000256" key="5">
    <source>
        <dbReference type="ARBA" id="ARBA00022553"/>
    </source>
</evidence>
<dbReference type="SUPFAM" id="SSF81653">
    <property type="entry name" value="Calcium ATPase, transduction domain A"/>
    <property type="match status" value="1"/>
</dbReference>
<dbReference type="PRINTS" id="PR00943">
    <property type="entry name" value="CUATPASE"/>
</dbReference>
<evidence type="ECO:0000256" key="12">
    <source>
        <dbReference type="ARBA" id="ARBA00023136"/>
    </source>
</evidence>
<dbReference type="Proteomes" id="UP001597414">
    <property type="component" value="Unassembled WGS sequence"/>
</dbReference>
<keyword evidence="8" id="KW-0460">Magnesium</keyword>
<feature type="transmembrane region" description="Helical" evidence="13">
    <location>
        <begin position="781"/>
        <end position="804"/>
    </location>
</feature>
<keyword evidence="16" id="KW-1185">Reference proteome</keyword>
<dbReference type="Pfam" id="PF12156">
    <property type="entry name" value="ATPase-cat_bd"/>
    <property type="match status" value="1"/>
</dbReference>
<dbReference type="PRINTS" id="PR00119">
    <property type="entry name" value="CATATPASE"/>
</dbReference>
<organism evidence="15 16">
    <name type="scientific">Shivajiella indica</name>
    <dbReference type="NCBI Taxonomy" id="872115"/>
    <lineage>
        <taxon>Bacteria</taxon>
        <taxon>Pseudomonadati</taxon>
        <taxon>Bacteroidota</taxon>
        <taxon>Cytophagia</taxon>
        <taxon>Cytophagales</taxon>
        <taxon>Cyclobacteriaceae</taxon>
        <taxon>Shivajiella</taxon>
    </lineage>
</organism>
<keyword evidence="4" id="KW-1003">Cell membrane</keyword>
<name>A0ABW5BCV0_9BACT</name>
<dbReference type="Gene3D" id="3.40.50.1000">
    <property type="entry name" value="HAD superfamily/HAD-like"/>
    <property type="match status" value="1"/>
</dbReference>
<dbReference type="Gene3D" id="3.30.70.100">
    <property type="match status" value="1"/>
</dbReference>
<dbReference type="InterPro" id="IPR023214">
    <property type="entry name" value="HAD_sf"/>
</dbReference>
<dbReference type="SUPFAM" id="SSF81665">
    <property type="entry name" value="Calcium ATPase, transmembrane domain M"/>
    <property type="match status" value="1"/>
</dbReference>
<feature type="transmembrane region" description="Helical" evidence="13">
    <location>
        <begin position="250"/>
        <end position="272"/>
    </location>
</feature>
<dbReference type="NCBIfam" id="TIGR01494">
    <property type="entry name" value="ATPase_P-type"/>
    <property type="match status" value="1"/>
</dbReference>
<dbReference type="InterPro" id="IPR008250">
    <property type="entry name" value="ATPase_P-typ_transduc_dom_A_sf"/>
</dbReference>
<dbReference type="InterPro" id="IPR023299">
    <property type="entry name" value="ATPase_P-typ_cyto_dom_N"/>
</dbReference>
<accession>A0ABW5BCV0</accession>
<dbReference type="Pfam" id="PF00122">
    <property type="entry name" value="E1-E2_ATPase"/>
    <property type="match status" value="1"/>
</dbReference>
<feature type="transmembrane region" description="Helical" evidence="13">
    <location>
        <begin position="181"/>
        <end position="200"/>
    </location>
</feature>
<dbReference type="EMBL" id="JBHUIV010000018">
    <property type="protein sequence ID" value="MFD2202576.1"/>
    <property type="molecule type" value="Genomic_DNA"/>
</dbReference>
<evidence type="ECO:0000256" key="7">
    <source>
        <dbReference type="ARBA" id="ARBA00022723"/>
    </source>
</evidence>
<dbReference type="PANTHER" id="PTHR43520">
    <property type="entry name" value="ATP7, ISOFORM B"/>
    <property type="match status" value="1"/>
</dbReference>
<dbReference type="CDD" id="cd00371">
    <property type="entry name" value="HMA"/>
    <property type="match status" value="1"/>
</dbReference>
<keyword evidence="12 13" id="KW-0472">Membrane</keyword>
<feature type="transmembrane region" description="Helical" evidence="13">
    <location>
        <begin position="220"/>
        <end position="238"/>
    </location>
</feature>
<dbReference type="InterPro" id="IPR001757">
    <property type="entry name" value="P_typ_ATPase"/>
</dbReference>
<evidence type="ECO:0000256" key="11">
    <source>
        <dbReference type="ARBA" id="ARBA00023065"/>
    </source>
</evidence>
<keyword evidence="5" id="KW-0597">Phosphoprotein</keyword>
<evidence type="ECO:0000256" key="1">
    <source>
        <dbReference type="ARBA" id="ARBA00004651"/>
    </source>
</evidence>
<keyword evidence="11" id="KW-0406">Ion transport</keyword>
<dbReference type="PANTHER" id="PTHR43520:SF5">
    <property type="entry name" value="CATION-TRANSPORTING P-TYPE ATPASE-RELATED"/>
    <property type="match status" value="1"/>
</dbReference>
<dbReference type="InterPro" id="IPR059000">
    <property type="entry name" value="ATPase_P-type_domA"/>
</dbReference>
<feature type="transmembrane region" description="Helical" evidence="13">
    <location>
        <begin position="433"/>
        <end position="450"/>
    </location>
</feature>
<comment type="caution">
    <text evidence="15">The sequence shown here is derived from an EMBL/GenBank/DDBJ whole genome shotgun (WGS) entry which is preliminary data.</text>
</comment>
<evidence type="ECO:0000256" key="9">
    <source>
        <dbReference type="ARBA" id="ARBA00022967"/>
    </source>
</evidence>
<evidence type="ECO:0000313" key="16">
    <source>
        <dbReference type="Proteomes" id="UP001597414"/>
    </source>
</evidence>
<dbReference type="SUPFAM" id="SSF55008">
    <property type="entry name" value="HMA, heavy metal-associated domain"/>
    <property type="match status" value="1"/>
</dbReference>
<dbReference type="InterPro" id="IPR018303">
    <property type="entry name" value="ATPase_P-typ_P_site"/>
</dbReference>
<dbReference type="SUPFAM" id="SSF56784">
    <property type="entry name" value="HAD-like"/>
    <property type="match status" value="1"/>
</dbReference>
<keyword evidence="10 13" id="KW-1133">Transmembrane helix</keyword>
<dbReference type="Pfam" id="PF00403">
    <property type="entry name" value="HMA"/>
    <property type="match status" value="1"/>
</dbReference>
<feature type="transmembrane region" description="Helical" evidence="13">
    <location>
        <begin position="756"/>
        <end position="775"/>
    </location>
</feature>
<evidence type="ECO:0000256" key="10">
    <source>
        <dbReference type="ARBA" id="ARBA00022989"/>
    </source>
</evidence>
<dbReference type="PROSITE" id="PS00154">
    <property type="entry name" value="ATPASE_E1_E2"/>
    <property type="match status" value="1"/>
</dbReference>
<evidence type="ECO:0000259" key="14">
    <source>
        <dbReference type="PROSITE" id="PS50846"/>
    </source>
</evidence>
<dbReference type="Pfam" id="PF00702">
    <property type="entry name" value="Hydrolase"/>
    <property type="match status" value="1"/>
</dbReference>
<keyword evidence="7" id="KW-0479">Metal-binding</keyword>
<feature type="domain" description="HMA" evidence="14">
    <location>
        <begin position="97"/>
        <end position="163"/>
    </location>
</feature>
<sequence>MSKPTKIESQKVISSCFHCGENCKDDVLNFDGKDFCCTGCKLVYEVLNENDLCNYYAIADNPGLNQKSVSSRENRFDYLDDGDIIRKMVDFQNEEETHITFSIPLIHCASCIWLLENLHKLNPGIVSGRVDFLKKKVQVKYNQEKISLKELVQLLSRIGYEPAINLSDVEKKKVSITDKKLIYKLAVAGFCFGNMMLFSLPEYFAEAELLGEGFKKTFNYLNVMLALPVFFYAATDYYRSAWLSVRNGSVNMDVPIAIGIITLFSYSLYDIFLLGNEGYMDTLGGLLFFLLIGKYYQQKTYDTLSFDRDYKSYFPVAVTKVARDEEEVIPLIKLNVGDIIKVRNEELIPADSILLEGEAFIDYSFVTGEEVPVLRKKGELIHAGGRQKGKAILLAVQKSPSQGYLTDLWNNDSFGKEKNDGLESLANRISGKFTITVLLIALAALVFWFLSGNVSLGVLAFTSVLIITCPCALAMSTPFTLGNTLRVFGQGKFYLKNSHVIERIAKIDTVVFDKTGTLTAPDQAKIKYHGEPLALESKALIKAMVNQSTHALSNRINSWLKDVKAMSLLSEVEEVKGMGLRTTYKTQEIRLGSAEFVKAEIKNLPQDGNLVFFAIEDTVLGYFFIQSGLRKGIREVVSTIQKSKVVHFLSGDQDHERENLKKVFGDQIRMNFNQGPTDKLLYIKNLNKGGANTLMIGDGLNDAGALRESHVGVAITDKVTNFSPASDAIMDASMMEKLPAFMDFTKTSRKIIKASFGLSFSYNLVGIFFAVQGLVSPVFCAVLMPISSISVVLFTTVATNLIAYKRGLKEKIW</sequence>
<evidence type="ECO:0000256" key="13">
    <source>
        <dbReference type="SAM" id="Phobius"/>
    </source>
</evidence>
<feature type="transmembrane region" description="Helical" evidence="13">
    <location>
        <begin position="278"/>
        <end position="296"/>
    </location>
</feature>
<keyword evidence="9" id="KW-1278">Translocase</keyword>
<evidence type="ECO:0000256" key="8">
    <source>
        <dbReference type="ARBA" id="ARBA00022842"/>
    </source>
</evidence>
<evidence type="ECO:0000256" key="4">
    <source>
        <dbReference type="ARBA" id="ARBA00022475"/>
    </source>
</evidence>
<keyword evidence="3" id="KW-0813">Transport</keyword>
<dbReference type="Gene3D" id="3.40.1110.10">
    <property type="entry name" value="Calcium-transporting ATPase, cytoplasmic domain N"/>
    <property type="match status" value="1"/>
</dbReference>
<evidence type="ECO:0000256" key="2">
    <source>
        <dbReference type="ARBA" id="ARBA00006024"/>
    </source>
</evidence>
<dbReference type="InterPro" id="IPR006121">
    <property type="entry name" value="HMA_dom"/>
</dbReference>
<keyword evidence="6 13" id="KW-0812">Transmembrane</keyword>
<comment type="similarity">
    <text evidence="2">Belongs to the cation transport ATPase (P-type) (TC 3.A.3) family. Type IB subfamily.</text>
</comment>
<dbReference type="InterPro" id="IPR036163">
    <property type="entry name" value="HMA_dom_sf"/>
</dbReference>
<comment type="subcellular location">
    <subcellularLocation>
        <location evidence="1">Cell membrane</location>
        <topology evidence="1">Multi-pass membrane protein</topology>
    </subcellularLocation>
</comment>
<dbReference type="InterPro" id="IPR023298">
    <property type="entry name" value="ATPase_P-typ_TM_dom_sf"/>
</dbReference>
<dbReference type="RefSeq" id="WP_380803646.1">
    <property type="nucleotide sequence ID" value="NZ_JBHUIV010000018.1"/>
</dbReference>
<evidence type="ECO:0000256" key="6">
    <source>
        <dbReference type="ARBA" id="ARBA00022692"/>
    </source>
</evidence>
<feature type="transmembrane region" description="Helical" evidence="13">
    <location>
        <begin position="456"/>
        <end position="476"/>
    </location>
</feature>
<proteinExistence type="inferred from homology"/>
<protein>
    <submittedName>
        <fullName evidence="15">Heavy metal translocating P-type ATPase</fullName>
    </submittedName>
</protein>
<dbReference type="PROSITE" id="PS50846">
    <property type="entry name" value="HMA_2"/>
    <property type="match status" value="1"/>
</dbReference>
<reference evidence="16" key="1">
    <citation type="journal article" date="2019" name="Int. J. Syst. Evol. Microbiol.">
        <title>The Global Catalogue of Microorganisms (GCM) 10K type strain sequencing project: providing services to taxonomists for standard genome sequencing and annotation.</title>
        <authorList>
            <consortium name="The Broad Institute Genomics Platform"/>
            <consortium name="The Broad Institute Genome Sequencing Center for Infectious Disease"/>
            <person name="Wu L."/>
            <person name="Ma J."/>
        </authorList>
    </citation>
    <scope>NUCLEOTIDE SEQUENCE [LARGE SCALE GENOMIC DNA]</scope>
    <source>
        <strain evidence="16">KCTC 19812</strain>
    </source>
</reference>
<dbReference type="InterPro" id="IPR036412">
    <property type="entry name" value="HAD-like_sf"/>
</dbReference>
<dbReference type="InterPro" id="IPR021993">
    <property type="entry name" value="ATPase-cat-bd"/>
</dbReference>
<evidence type="ECO:0000313" key="15">
    <source>
        <dbReference type="EMBL" id="MFD2202576.1"/>
    </source>
</evidence>
<dbReference type="Gene3D" id="2.70.150.10">
    <property type="entry name" value="Calcium-transporting ATPase, cytoplasmic transduction domain A"/>
    <property type="match status" value="1"/>
</dbReference>